<comment type="cofactor">
    <cofactor evidence="1">
        <name>Mg(2+)</name>
        <dbReference type="ChEBI" id="CHEBI:18420"/>
    </cofactor>
</comment>
<dbReference type="EMBL" id="JBJUIK010000004">
    <property type="protein sequence ID" value="KAL3530997.1"/>
    <property type="molecule type" value="Genomic_DNA"/>
</dbReference>
<dbReference type="InterPro" id="IPR036457">
    <property type="entry name" value="PPM-type-like_dom_sf"/>
</dbReference>
<evidence type="ECO:0000313" key="4">
    <source>
        <dbReference type="Proteomes" id="UP001630127"/>
    </source>
</evidence>
<dbReference type="Gene3D" id="3.60.40.10">
    <property type="entry name" value="PPM-type phosphatase domain"/>
    <property type="match status" value="2"/>
</dbReference>
<dbReference type="PANTHER" id="PTHR12320">
    <property type="entry name" value="PROTEIN PHOSPHATASE 2C"/>
    <property type="match status" value="1"/>
</dbReference>
<dbReference type="PROSITE" id="PS51746">
    <property type="entry name" value="PPM_2"/>
    <property type="match status" value="1"/>
</dbReference>
<dbReference type="GO" id="GO:0004722">
    <property type="term" value="F:protein serine/threonine phosphatase activity"/>
    <property type="evidence" value="ECO:0007669"/>
    <property type="project" value="UniProtKB-EC"/>
</dbReference>
<dbReference type="AlphaFoldDB" id="A0ABD3AIL5"/>
<keyword evidence="1" id="KW-0479">Metal-binding</keyword>
<dbReference type="SUPFAM" id="SSF81606">
    <property type="entry name" value="PP2C-like"/>
    <property type="match status" value="1"/>
</dbReference>
<comment type="catalytic activity">
    <reaction evidence="1">
        <text>O-phospho-L-threonyl-[protein] + H2O = L-threonyl-[protein] + phosphate</text>
        <dbReference type="Rhea" id="RHEA:47004"/>
        <dbReference type="Rhea" id="RHEA-COMP:11060"/>
        <dbReference type="Rhea" id="RHEA-COMP:11605"/>
        <dbReference type="ChEBI" id="CHEBI:15377"/>
        <dbReference type="ChEBI" id="CHEBI:30013"/>
        <dbReference type="ChEBI" id="CHEBI:43474"/>
        <dbReference type="ChEBI" id="CHEBI:61977"/>
        <dbReference type="EC" id="3.1.3.16"/>
    </reaction>
</comment>
<dbReference type="Pfam" id="PF07228">
    <property type="entry name" value="SpoIIE"/>
    <property type="match status" value="1"/>
</dbReference>
<organism evidence="3 4">
    <name type="scientific">Cinchona calisaya</name>
    <dbReference type="NCBI Taxonomy" id="153742"/>
    <lineage>
        <taxon>Eukaryota</taxon>
        <taxon>Viridiplantae</taxon>
        <taxon>Streptophyta</taxon>
        <taxon>Embryophyta</taxon>
        <taxon>Tracheophyta</taxon>
        <taxon>Spermatophyta</taxon>
        <taxon>Magnoliopsida</taxon>
        <taxon>eudicotyledons</taxon>
        <taxon>Gunneridae</taxon>
        <taxon>Pentapetalae</taxon>
        <taxon>asterids</taxon>
        <taxon>lamiids</taxon>
        <taxon>Gentianales</taxon>
        <taxon>Rubiaceae</taxon>
        <taxon>Cinchonoideae</taxon>
        <taxon>Cinchoneae</taxon>
        <taxon>Cinchona</taxon>
    </lineage>
</organism>
<evidence type="ECO:0000259" key="2">
    <source>
        <dbReference type="PROSITE" id="PS51746"/>
    </source>
</evidence>
<name>A0ABD3AIL5_9GENT</name>
<feature type="domain" description="PPM-type phosphatase" evidence="2">
    <location>
        <begin position="102"/>
        <end position="341"/>
    </location>
</feature>
<gene>
    <name evidence="3" type="ORF">ACH5RR_010319</name>
</gene>
<evidence type="ECO:0000256" key="1">
    <source>
        <dbReference type="RuleBase" id="RU366020"/>
    </source>
</evidence>
<reference evidence="3 4" key="1">
    <citation type="submission" date="2024-11" db="EMBL/GenBank/DDBJ databases">
        <title>A near-complete genome assembly of Cinchona calisaya.</title>
        <authorList>
            <person name="Lian D.C."/>
            <person name="Zhao X.W."/>
            <person name="Wei L."/>
        </authorList>
    </citation>
    <scope>NUCLEOTIDE SEQUENCE [LARGE SCALE GENOMIC DNA]</scope>
    <source>
        <tissue evidence="3">Nenye</tissue>
    </source>
</reference>
<accession>A0ABD3AIL5</accession>
<keyword evidence="1" id="KW-0378">Hydrolase</keyword>
<dbReference type="Proteomes" id="UP001630127">
    <property type="component" value="Unassembled WGS sequence"/>
</dbReference>
<comment type="similarity">
    <text evidence="1">Belongs to the PP2C family.</text>
</comment>
<dbReference type="InterPro" id="IPR001932">
    <property type="entry name" value="PPM-type_phosphatase-like_dom"/>
</dbReference>
<proteinExistence type="inferred from homology"/>
<dbReference type="SMART" id="SM00331">
    <property type="entry name" value="PP2C_SIG"/>
    <property type="match status" value="1"/>
</dbReference>
<comment type="cofactor">
    <cofactor evidence="1">
        <name>Mn(2+)</name>
        <dbReference type="ChEBI" id="CHEBI:29035"/>
    </cofactor>
</comment>
<dbReference type="SMART" id="SM00332">
    <property type="entry name" value="PP2Cc"/>
    <property type="match status" value="1"/>
</dbReference>
<dbReference type="InterPro" id="IPR039123">
    <property type="entry name" value="PPTC7"/>
</dbReference>
<keyword evidence="1" id="KW-0460">Magnesium</keyword>
<comment type="catalytic activity">
    <reaction evidence="1">
        <text>O-phospho-L-seryl-[protein] + H2O = L-seryl-[protein] + phosphate</text>
        <dbReference type="Rhea" id="RHEA:20629"/>
        <dbReference type="Rhea" id="RHEA-COMP:9863"/>
        <dbReference type="Rhea" id="RHEA-COMP:11604"/>
        <dbReference type="ChEBI" id="CHEBI:15377"/>
        <dbReference type="ChEBI" id="CHEBI:29999"/>
        <dbReference type="ChEBI" id="CHEBI:43474"/>
        <dbReference type="ChEBI" id="CHEBI:83421"/>
        <dbReference type="EC" id="3.1.3.16"/>
    </reaction>
</comment>
<evidence type="ECO:0000313" key="3">
    <source>
        <dbReference type="EMBL" id="KAL3530997.1"/>
    </source>
</evidence>
<dbReference type="GO" id="GO:0046872">
    <property type="term" value="F:metal ion binding"/>
    <property type="evidence" value="ECO:0007669"/>
    <property type="project" value="UniProtKB-UniRule"/>
</dbReference>
<dbReference type="PANTHER" id="PTHR12320:SF14">
    <property type="entry name" value="PROTEIN PHOSPHATASE"/>
    <property type="match status" value="1"/>
</dbReference>
<comment type="caution">
    <text evidence="3">The sequence shown here is derived from an EMBL/GenBank/DDBJ whole genome shotgun (WGS) entry which is preliminary data.</text>
</comment>
<keyword evidence="4" id="KW-1185">Reference proteome</keyword>
<keyword evidence="1" id="KW-0904">Protein phosphatase</keyword>
<dbReference type="EC" id="3.1.3.16" evidence="1"/>
<sequence>MATLNSSPSFETWGLPSSYFYQGRNDIPVNIDRSLLSFWVPTVASDFRPQQSSPTIQESEFKQLWVPKTVSKFLPSSISWAVGREQKQVLDQKQPPSILEMVCGSLCFPKEGKEYSQGDDAHFISLDTQTIGVADGVGGWSRRGIDAGKYARDLMKNSEIAAEFEPKGAVNPKKVMQEAYSNTKADGSSTACIITLHSSNNILHAANVGDSGFVLIRGGKVVYKSPVQQHRFNFPYQLGNCTDDINLAQELQVPVEEGDVVIAGTDGFFDNVHGSEIEEIMKSKTSEGAQPKEVACTLANIALYNSFDRFADSPFAIESRKAGYSHRGGKEDDITVIVAFIQASN</sequence>
<protein>
    <recommendedName>
        <fullName evidence="1">Protein phosphatase</fullName>
        <ecNumber evidence="1">3.1.3.16</ecNumber>
    </recommendedName>
</protein>
<keyword evidence="1" id="KW-0464">Manganese</keyword>